<organism evidence="1 2">
    <name type="scientific">Candidatus Fimadaptatus faecigallinarum</name>
    <dbReference type="NCBI Taxonomy" id="2840814"/>
    <lineage>
        <taxon>Bacteria</taxon>
        <taxon>Bacillati</taxon>
        <taxon>Bacillota</taxon>
        <taxon>Clostridia</taxon>
        <taxon>Eubacteriales</taxon>
        <taxon>Candidatus Fimadaptatus</taxon>
    </lineage>
</organism>
<reference evidence="1" key="2">
    <citation type="journal article" date="2021" name="PeerJ">
        <title>Extensive microbial diversity within the chicken gut microbiome revealed by metagenomics and culture.</title>
        <authorList>
            <person name="Gilroy R."/>
            <person name="Ravi A."/>
            <person name="Getino M."/>
            <person name="Pursley I."/>
            <person name="Horton D.L."/>
            <person name="Alikhan N.F."/>
            <person name="Baker D."/>
            <person name="Gharbi K."/>
            <person name="Hall N."/>
            <person name="Watson M."/>
            <person name="Adriaenssens E.M."/>
            <person name="Foster-Nyarko E."/>
            <person name="Jarju S."/>
            <person name="Secka A."/>
            <person name="Antonio M."/>
            <person name="Oren A."/>
            <person name="Chaudhuri R.R."/>
            <person name="La Ragione R."/>
            <person name="Hildebrand F."/>
            <person name="Pallen M.J."/>
        </authorList>
    </citation>
    <scope>NUCLEOTIDE SEQUENCE</scope>
    <source>
        <strain evidence="1">ChiSxjej2B14-8506</strain>
    </source>
</reference>
<gene>
    <name evidence="1" type="ORF">IAC59_04070</name>
</gene>
<dbReference type="InterPro" id="IPR010368">
    <property type="entry name" value="Com_YlbF"/>
</dbReference>
<evidence type="ECO:0000313" key="2">
    <source>
        <dbReference type="Proteomes" id="UP000824123"/>
    </source>
</evidence>
<protein>
    <submittedName>
        <fullName evidence="1">YlbF family regulator</fullName>
    </submittedName>
</protein>
<dbReference type="Pfam" id="PF06133">
    <property type="entry name" value="Com_YlbF"/>
    <property type="match status" value="1"/>
</dbReference>
<dbReference type="InterPro" id="IPR023378">
    <property type="entry name" value="YheA/YmcA-like_dom_sf"/>
</dbReference>
<dbReference type="Proteomes" id="UP000824123">
    <property type="component" value="Unassembled WGS sequence"/>
</dbReference>
<reference evidence="1" key="1">
    <citation type="submission" date="2020-10" db="EMBL/GenBank/DDBJ databases">
        <authorList>
            <person name="Gilroy R."/>
        </authorList>
    </citation>
    <scope>NUCLEOTIDE SEQUENCE</scope>
    <source>
        <strain evidence="1">ChiSxjej2B14-8506</strain>
    </source>
</reference>
<proteinExistence type="predicted"/>
<evidence type="ECO:0000313" key="1">
    <source>
        <dbReference type="EMBL" id="HIU46414.1"/>
    </source>
</evidence>
<accession>A0A9D1S3Z1</accession>
<dbReference type="EMBL" id="DVNK01000027">
    <property type="protein sequence ID" value="HIU46414.1"/>
    <property type="molecule type" value="Genomic_DNA"/>
</dbReference>
<dbReference type="Gene3D" id="1.20.1500.10">
    <property type="entry name" value="YheA/YmcA-like"/>
    <property type="match status" value="1"/>
</dbReference>
<sequence length="115" mass="13337">MNVYDKAHELAACLKQSDEYREYQRLRDAAYEDSTNKALLDEYKRLQFQAQVKFASGDRPDEQDMQRMQAIGNLLQFNPDASSFLLAEFRFQKMLADIYKILGDAAGIDLDMLRS</sequence>
<comment type="caution">
    <text evidence="1">The sequence shown here is derived from an EMBL/GenBank/DDBJ whole genome shotgun (WGS) entry which is preliminary data.</text>
</comment>
<dbReference type="SUPFAM" id="SSF158622">
    <property type="entry name" value="YheA/YmcA-like"/>
    <property type="match status" value="1"/>
</dbReference>
<dbReference type="AlphaFoldDB" id="A0A9D1S3Z1"/>
<name>A0A9D1S3Z1_9FIRM</name>